<keyword evidence="4" id="KW-1185">Reference proteome</keyword>
<comment type="caution">
    <text evidence="3">The sequence shown here is derived from an EMBL/GenBank/DDBJ whole genome shotgun (WGS) entry which is preliminary data.</text>
</comment>
<dbReference type="OrthoDB" id="45955at2759"/>
<gene>
    <name evidence="3" type="ORF">IV203_026572</name>
</gene>
<dbReference type="AlphaFoldDB" id="A0A9K3LJH3"/>
<evidence type="ECO:0000256" key="1">
    <source>
        <dbReference type="SAM" id="MobiDB-lite"/>
    </source>
</evidence>
<feature type="compositionally biased region" description="Basic residues" evidence="1">
    <location>
        <begin position="23"/>
        <end position="33"/>
    </location>
</feature>
<feature type="region of interest" description="Disordered" evidence="1">
    <location>
        <begin position="344"/>
        <end position="374"/>
    </location>
</feature>
<keyword evidence="2" id="KW-0812">Transmembrane</keyword>
<reference evidence="3" key="2">
    <citation type="submission" date="2021-04" db="EMBL/GenBank/DDBJ databases">
        <authorList>
            <person name="Podell S."/>
        </authorList>
    </citation>
    <scope>NUCLEOTIDE SEQUENCE</scope>
    <source>
        <strain evidence="3">Hildebrandi</strain>
    </source>
</reference>
<accession>A0A9K3LJH3</accession>
<dbReference type="EMBL" id="JAGRRH010000010">
    <property type="protein sequence ID" value="KAG7363212.1"/>
    <property type="molecule type" value="Genomic_DNA"/>
</dbReference>
<feature type="transmembrane region" description="Helical" evidence="2">
    <location>
        <begin position="234"/>
        <end position="251"/>
    </location>
</feature>
<dbReference type="Proteomes" id="UP000693970">
    <property type="component" value="Unassembled WGS sequence"/>
</dbReference>
<proteinExistence type="predicted"/>
<evidence type="ECO:0000313" key="3">
    <source>
        <dbReference type="EMBL" id="KAG7363212.1"/>
    </source>
</evidence>
<feature type="transmembrane region" description="Helical" evidence="2">
    <location>
        <begin position="176"/>
        <end position="193"/>
    </location>
</feature>
<keyword evidence="2" id="KW-1133">Transmembrane helix</keyword>
<name>A0A9K3LJH3_9STRA</name>
<protein>
    <submittedName>
        <fullName evidence="3">Uncharacterized protein</fullName>
    </submittedName>
</protein>
<evidence type="ECO:0000256" key="2">
    <source>
        <dbReference type="SAM" id="Phobius"/>
    </source>
</evidence>
<reference evidence="3" key="1">
    <citation type="journal article" date="2021" name="Sci. Rep.">
        <title>Diploid genomic architecture of Nitzschia inconspicua, an elite biomass production diatom.</title>
        <authorList>
            <person name="Oliver A."/>
            <person name="Podell S."/>
            <person name="Pinowska A."/>
            <person name="Traller J.C."/>
            <person name="Smith S.R."/>
            <person name="McClure R."/>
            <person name="Beliaev A."/>
            <person name="Bohutskyi P."/>
            <person name="Hill E.A."/>
            <person name="Rabines A."/>
            <person name="Zheng H."/>
            <person name="Allen L.Z."/>
            <person name="Kuo A."/>
            <person name="Grigoriev I.V."/>
            <person name="Allen A.E."/>
            <person name="Hazlebeck D."/>
            <person name="Allen E.E."/>
        </authorList>
    </citation>
    <scope>NUCLEOTIDE SEQUENCE</scope>
    <source>
        <strain evidence="3">Hildebrandi</strain>
    </source>
</reference>
<keyword evidence="2" id="KW-0472">Membrane</keyword>
<evidence type="ECO:0000313" key="4">
    <source>
        <dbReference type="Proteomes" id="UP000693970"/>
    </source>
</evidence>
<feature type="region of interest" description="Disordered" evidence="1">
    <location>
        <begin position="23"/>
        <end position="42"/>
    </location>
</feature>
<feature type="transmembrane region" description="Helical" evidence="2">
    <location>
        <begin position="149"/>
        <end position="169"/>
    </location>
</feature>
<feature type="transmembrane region" description="Helical" evidence="2">
    <location>
        <begin position="55"/>
        <end position="75"/>
    </location>
</feature>
<organism evidence="3 4">
    <name type="scientific">Nitzschia inconspicua</name>
    <dbReference type="NCBI Taxonomy" id="303405"/>
    <lineage>
        <taxon>Eukaryota</taxon>
        <taxon>Sar</taxon>
        <taxon>Stramenopiles</taxon>
        <taxon>Ochrophyta</taxon>
        <taxon>Bacillariophyta</taxon>
        <taxon>Bacillariophyceae</taxon>
        <taxon>Bacillariophycidae</taxon>
        <taxon>Bacillariales</taxon>
        <taxon>Bacillariaceae</taxon>
        <taxon>Nitzschia</taxon>
    </lineage>
</organism>
<sequence length="431" mass="48707">MSQKSRSRPNHQHLDRHRRYYERSCHRPSRRSTGRGSPRCTSSSWRLWRHCCCRYGWYPILVAPFITFGCVLSLYSSGRCDFIRVDVGFTPVNEAWNDSTAELGLFFYQTGENHTNRYRATFLNGCRQYTDEFVDEFIRNDRTWNVSRIMAYVAGGGGILSTIIAWLFVFTPLPAFFIWSAILLPALMAAFLAEGSKFLFFDTAVCRSSVWSPPGTDSLARVAENCSLGDGGKYAIASGIIFFLALIPVCLKAPEMRDLEPNYGLDFENEDHEETSDDINDDTFSDQDGCRVIRDHDAGAGDDSDFSITTKGHDSVLAGMELGMSKSDREEDDLIVYRSRALDDEKSQTTRRKQNVDSQDGEDTDNNIMYNTNKPTLPTCSVESTTLPLISESRLTTAQKLAMNMAPSESKQDLIDKFVSEFNASFEKELQ</sequence>